<dbReference type="AlphaFoldDB" id="A0A1C7LUB1"/>
<keyword evidence="3" id="KW-1185">Reference proteome</keyword>
<feature type="compositionally biased region" description="Polar residues" evidence="1">
    <location>
        <begin position="84"/>
        <end position="96"/>
    </location>
</feature>
<feature type="region of interest" description="Disordered" evidence="1">
    <location>
        <begin position="28"/>
        <end position="53"/>
    </location>
</feature>
<accession>A0A1C7LUB1</accession>
<evidence type="ECO:0000313" key="2">
    <source>
        <dbReference type="EMBL" id="OBZ67786.1"/>
    </source>
</evidence>
<gene>
    <name evidence="2" type="ORF">A0H81_12187</name>
</gene>
<reference evidence="2 3" key="1">
    <citation type="submission" date="2016-03" db="EMBL/GenBank/DDBJ databases">
        <title>Whole genome sequencing of Grifola frondosa 9006-11.</title>
        <authorList>
            <person name="Min B."/>
            <person name="Park H."/>
            <person name="Kim J.-G."/>
            <person name="Cho H."/>
            <person name="Oh Y.-L."/>
            <person name="Kong W.-S."/>
            <person name="Choi I.-G."/>
        </authorList>
    </citation>
    <scope>NUCLEOTIDE SEQUENCE [LARGE SCALE GENOMIC DNA]</scope>
    <source>
        <strain evidence="2 3">9006-11</strain>
    </source>
</reference>
<evidence type="ECO:0000256" key="1">
    <source>
        <dbReference type="SAM" id="MobiDB-lite"/>
    </source>
</evidence>
<dbReference type="EMBL" id="LUGG01000023">
    <property type="protein sequence ID" value="OBZ67786.1"/>
    <property type="molecule type" value="Genomic_DNA"/>
</dbReference>
<protein>
    <submittedName>
        <fullName evidence="2">Uncharacterized protein</fullName>
    </submittedName>
</protein>
<evidence type="ECO:0000313" key="3">
    <source>
        <dbReference type="Proteomes" id="UP000092993"/>
    </source>
</evidence>
<dbReference type="Proteomes" id="UP000092993">
    <property type="component" value="Unassembled WGS sequence"/>
</dbReference>
<comment type="caution">
    <text evidence="2">The sequence shown here is derived from an EMBL/GenBank/DDBJ whole genome shotgun (WGS) entry which is preliminary data.</text>
</comment>
<proteinExistence type="predicted"/>
<feature type="region of interest" description="Disordered" evidence="1">
    <location>
        <begin position="77"/>
        <end position="96"/>
    </location>
</feature>
<sequence>MPKQYTDVGKVAPRGVTVVAQKRMLENGTPAMQKVRKKMPQWPDEGWEGASSTVGQNSAMLRQFCVLSMQKAAATTEESKMVPQVQQQHCLSETNL</sequence>
<name>A0A1C7LUB1_GRIFR</name>
<organism evidence="2 3">
    <name type="scientific">Grifola frondosa</name>
    <name type="common">Maitake</name>
    <name type="synonym">Polyporus frondosus</name>
    <dbReference type="NCBI Taxonomy" id="5627"/>
    <lineage>
        <taxon>Eukaryota</taxon>
        <taxon>Fungi</taxon>
        <taxon>Dikarya</taxon>
        <taxon>Basidiomycota</taxon>
        <taxon>Agaricomycotina</taxon>
        <taxon>Agaricomycetes</taxon>
        <taxon>Polyporales</taxon>
        <taxon>Grifolaceae</taxon>
        <taxon>Grifola</taxon>
    </lineage>
</organism>